<dbReference type="SMART" id="SM00198">
    <property type="entry name" value="SCP"/>
    <property type="match status" value="1"/>
</dbReference>
<dbReference type="SUPFAM" id="SSF48726">
    <property type="entry name" value="Immunoglobulin"/>
    <property type="match status" value="1"/>
</dbReference>
<feature type="compositionally biased region" description="Basic and acidic residues" evidence="7">
    <location>
        <begin position="789"/>
        <end position="799"/>
    </location>
</feature>
<dbReference type="InterPro" id="IPR009244">
    <property type="entry name" value="Mediatior_Med7"/>
</dbReference>
<keyword evidence="6" id="KW-0539">Nucleus</keyword>
<dbReference type="InterPro" id="IPR044888">
    <property type="entry name" value="Mediatior_Med7_sf"/>
</dbReference>
<dbReference type="InterPro" id="IPR014044">
    <property type="entry name" value="CAP_dom"/>
</dbReference>
<dbReference type="InterPro" id="IPR035940">
    <property type="entry name" value="CAP_sf"/>
</dbReference>
<feature type="compositionally biased region" description="Low complexity" evidence="7">
    <location>
        <begin position="850"/>
        <end position="884"/>
    </location>
</feature>
<evidence type="ECO:0000256" key="7">
    <source>
        <dbReference type="SAM" id="MobiDB-lite"/>
    </source>
</evidence>
<dbReference type="GO" id="GO:0006357">
    <property type="term" value="P:regulation of transcription by RNA polymerase II"/>
    <property type="evidence" value="ECO:0007669"/>
    <property type="project" value="InterPro"/>
</dbReference>
<dbReference type="Gene3D" id="3.40.33.10">
    <property type="entry name" value="CAP"/>
    <property type="match status" value="1"/>
</dbReference>
<gene>
    <name evidence="9" type="ORF">GE061_018791</name>
</gene>
<organism evidence="9 10">
    <name type="scientific">Apolygus lucorum</name>
    <name type="common">Small green plant bug</name>
    <name type="synonym">Lygocoris lucorum</name>
    <dbReference type="NCBI Taxonomy" id="248454"/>
    <lineage>
        <taxon>Eukaryota</taxon>
        <taxon>Metazoa</taxon>
        <taxon>Ecdysozoa</taxon>
        <taxon>Arthropoda</taxon>
        <taxon>Hexapoda</taxon>
        <taxon>Insecta</taxon>
        <taxon>Pterygota</taxon>
        <taxon>Neoptera</taxon>
        <taxon>Paraneoptera</taxon>
        <taxon>Hemiptera</taxon>
        <taxon>Heteroptera</taxon>
        <taxon>Panheteroptera</taxon>
        <taxon>Cimicomorpha</taxon>
        <taxon>Miridae</taxon>
        <taxon>Mirini</taxon>
        <taxon>Apolygus</taxon>
    </lineage>
</organism>
<reference evidence="9" key="1">
    <citation type="journal article" date="2021" name="Mol. Ecol. Resour.">
        <title>Apolygus lucorum genome provides insights into omnivorousness and mesophyll feeding.</title>
        <authorList>
            <person name="Liu Y."/>
            <person name="Liu H."/>
            <person name="Wang H."/>
            <person name="Huang T."/>
            <person name="Liu B."/>
            <person name="Yang B."/>
            <person name="Yin L."/>
            <person name="Li B."/>
            <person name="Zhang Y."/>
            <person name="Zhang S."/>
            <person name="Jiang F."/>
            <person name="Zhang X."/>
            <person name="Ren Y."/>
            <person name="Wang B."/>
            <person name="Wang S."/>
            <person name="Lu Y."/>
            <person name="Wu K."/>
            <person name="Fan W."/>
            <person name="Wang G."/>
        </authorList>
    </citation>
    <scope>NUCLEOTIDE SEQUENCE</scope>
    <source>
        <strain evidence="9">12Hb</strain>
    </source>
</reference>
<dbReference type="OrthoDB" id="10253553at2759"/>
<evidence type="ECO:0000256" key="6">
    <source>
        <dbReference type="ARBA" id="ARBA00023242"/>
    </source>
</evidence>
<evidence type="ECO:0000313" key="10">
    <source>
        <dbReference type="Proteomes" id="UP000466442"/>
    </source>
</evidence>
<dbReference type="InterPro" id="IPR007110">
    <property type="entry name" value="Ig-like_dom"/>
</dbReference>
<dbReference type="PRINTS" id="PR00838">
    <property type="entry name" value="V5ALLERGEN"/>
</dbReference>
<feature type="domain" description="Ig-like" evidence="8">
    <location>
        <begin position="280"/>
        <end position="351"/>
    </location>
</feature>
<dbReference type="SUPFAM" id="SSF140718">
    <property type="entry name" value="Mediator hinge subcomplex-like"/>
    <property type="match status" value="1"/>
</dbReference>
<evidence type="ECO:0000259" key="8">
    <source>
        <dbReference type="PROSITE" id="PS50835"/>
    </source>
</evidence>
<feature type="compositionally biased region" description="Polar residues" evidence="7">
    <location>
        <begin position="392"/>
        <end position="405"/>
    </location>
</feature>
<dbReference type="InterPro" id="IPR037212">
    <property type="entry name" value="Med7/Med21-like"/>
</dbReference>
<keyword evidence="4" id="KW-1015">Disulfide bond</keyword>
<dbReference type="InterPro" id="IPR002413">
    <property type="entry name" value="V5_allergen-like"/>
</dbReference>
<keyword evidence="10" id="KW-1185">Reference proteome</keyword>
<dbReference type="GO" id="GO:0070847">
    <property type="term" value="C:core mediator complex"/>
    <property type="evidence" value="ECO:0007669"/>
    <property type="project" value="TreeGrafter"/>
</dbReference>
<feature type="compositionally biased region" description="Basic and acidic residues" evidence="7">
    <location>
        <begin position="737"/>
        <end position="751"/>
    </location>
</feature>
<dbReference type="InterPro" id="IPR036179">
    <property type="entry name" value="Ig-like_dom_sf"/>
</dbReference>
<evidence type="ECO:0000256" key="4">
    <source>
        <dbReference type="ARBA" id="ARBA00023157"/>
    </source>
</evidence>
<evidence type="ECO:0000313" key="9">
    <source>
        <dbReference type="EMBL" id="KAF6204631.1"/>
    </source>
</evidence>
<proteinExistence type="inferred from homology"/>
<protein>
    <recommendedName>
        <fullName evidence="8">Ig-like domain-containing protein</fullName>
    </recommendedName>
</protein>
<dbReference type="GO" id="GO:0005576">
    <property type="term" value="C:extracellular region"/>
    <property type="evidence" value="ECO:0007669"/>
    <property type="project" value="UniProtKB-SubCell"/>
</dbReference>
<comment type="similarity">
    <text evidence="2">Belongs to the Mediator complex subunit 7 family.</text>
</comment>
<feature type="region of interest" description="Disordered" evidence="7">
    <location>
        <begin position="730"/>
        <end position="884"/>
    </location>
</feature>
<feature type="compositionally biased region" description="Polar residues" evidence="7">
    <location>
        <begin position="840"/>
        <end position="849"/>
    </location>
</feature>
<keyword evidence="5" id="KW-0804">Transcription</keyword>
<dbReference type="Gene3D" id="2.60.40.10">
    <property type="entry name" value="Immunoglobulins"/>
    <property type="match status" value="1"/>
</dbReference>
<dbReference type="GO" id="GO:0016592">
    <property type="term" value="C:mediator complex"/>
    <property type="evidence" value="ECO:0007669"/>
    <property type="project" value="InterPro"/>
</dbReference>
<dbReference type="Proteomes" id="UP000466442">
    <property type="component" value="Linkage Group LG9"/>
</dbReference>
<dbReference type="SUPFAM" id="SSF55797">
    <property type="entry name" value="PR-1-like"/>
    <property type="match status" value="1"/>
</dbReference>
<dbReference type="AlphaFoldDB" id="A0A8S9X8H3"/>
<comment type="caution">
    <text evidence="9">The sequence shown here is derived from an EMBL/GenBank/DDBJ whole genome shotgun (WGS) entry which is preliminary data.</text>
</comment>
<sequence>MGVLDQCGVTPAPAVISNNVEQAAQVCSLPLPPQQFITNYTDDNIKRGRAPRPPPPVHETYSMFGNTFNADDTIIRPLEQQGIKRLYPHNFDRRRELRKLNHSLLVNFLDLLDMLVRCPESGRRTEKVDDLSLLFIHIHHLLNEFRPHQARETLRVMMDLQRRQRIEISLRFQKHLDKVYEMLQQAIHSLPDTSDFDSKLIVPSESFENMDSSNSSPNPDQLAVLDDIMCSIKTKSNGTHLFLRKVTINLSGRYSCEVSADAPSFRTALVSGDMNIVVVPSVFPEIRGMKARYKLGDILEVQCVSKDSRPAANLTWSLNGKVLDSEYVKQANIKRDSERGLETAVSTLTLSLHHHHFVGGRIKVKCTASIHNIYWQTTENSAGEEKPKDAEPSTSISKDALQPSNVPKEGQKKDDSANSRGHCCYCASHIFERLKSSSVTVPFSLQLREMFVAILFILLRYVDAQFPDSEYCSIVCDTGQHTMCAYEPVSRHCHRVENLMDPQRRQKILSLHNSFRNVAAGGSHAFQKTQSSNMRQLYWDLELEGIAERWASQCNVTSNDDCRDVTRFKVGQVMSKSRALTLSLDYYDTLFNMVWFAEVEELSRCCAKSKYSKQQRSIKHVAQILYAKATRVGCADVIIKRARDLKPMRVTICNYGPGVVEGEELFKIGEPCKSCPVGTMCRGPYSKYPHLCSEYRQFDIPEEKPDPGEIQINHGNDDLAVIPGFDQQLVHNRHRSRFNEKKSEEEKPGRRESKRRKGMNDLDFGEDTNDYSDYRQRNEQLFVNDDDNSQEHDYDDSGKKRVKGRRLNAGRALADSSATGAGKAAGNPKRDIVLRDLGANETTTHKGNVTTKPTGKTKSTGTTTKSTGTTTSDSTVSTEATKHSSSLRLHSISWSSATLSFTFIGIILVENAT</sequence>
<accession>A0A8S9X8H3</accession>
<comment type="subcellular location">
    <subcellularLocation>
        <location evidence="1">Nucleus</location>
    </subcellularLocation>
</comment>
<dbReference type="EMBL" id="WIXP02000009">
    <property type="protein sequence ID" value="KAF6204631.1"/>
    <property type="molecule type" value="Genomic_DNA"/>
</dbReference>
<evidence type="ECO:0000256" key="1">
    <source>
        <dbReference type="ARBA" id="ARBA00004123"/>
    </source>
</evidence>
<dbReference type="Pfam" id="PF05983">
    <property type="entry name" value="Med7"/>
    <property type="match status" value="1"/>
</dbReference>
<dbReference type="InterPro" id="IPR013783">
    <property type="entry name" value="Ig-like_fold"/>
</dbReference>
<dbReference type="CDD" id="cd05380">
    <property type="entry name" value="CAP_euk"/>
    <property type="match status" value="1"/>
</dbReference>
<dbReference type="InterPro" id="IPR013162">
    <property type="entry name" value="CD80_C2-set"/>
</dbReference>
<name>A0A8S9X8H3_APOLU</name>
<feature type="region of interest" description="Disordered" evidence="7">
    <location>
        <begin position="381"/>
        <end position="419"/>
    </location>
</feature>
<dbReference type="Pfam" id="PF08205">
    <property type="entry name" value="C2-set_2"/>
    <property type="match status" value="1"/>
</dbReference>
<keyword evidence="3" id="KW-0805">Transcription regulation</keyword>
<evidence type="ECO:0000256" key="5">
    <source>
        <dbReference type="ARBA" id="ARBA00023163"/>
    </source>
</evidence>
<dbReference type="Gene3D" id="6.10.140.200">
    <property type="match status" value="1"/>
</dbReference>
<evidence type="ECO:0000256" key="2">
    <source>
        <dbReference type="ARBA" id="ARBA00009994"/>
    </source>
</evidence>
<dbReference type="PANTHER" id="PTHR21428">
    <property type="entry name" value="MEDIATOR OF RNA POLYMERASE II TRANSCRIPTION SUBUNIT 7"/>
    <property type="match status" value="1"/>
</dbReference>
<dbReference type="PANTHER" id="PTHR21428:SF11">
    <property type="entry name" value="MEDIATOR OF RNA POLYMERASE II TRANSCRIPTION SUBUNIT 7"/>
    <property type="match status" value="1"/>
</dbReference>
<dbReference type="PROSITE" id="PS50835">
    <property type="entry name" value="IG_LIKE"/>
    <property type="match status" value="1"/>
</dbReference>
<evidence type="ECO:0000256" key="3">
    <source>
        <dbReference type="ARBA" id="ARBA00023015"/>
    </source>
</evidence>
<dbReference type="GO" id="GO:0003712">
    <property type="term" value="F:transcription coregulator activity"/>
    <property type="evidence" value="ECO:0007669"/>
    <property type="project" value="InterPro"/>
</dbReference>
<dbReference type="Pfam" id="PF00188">
    <property type="entry name" value="CAP"/>
    <property type="match status" value="1"/>
</dbReference>